<accession>A0A1G7H255</accession>
<dbReference type="Pfam" id="PF12833">
    <property type="entry name" value="HTH_18"/>
    <property type="match status" value="1"/>
</dbReference>
<dbReference type="InterPro" id="IPR050204">
    <property type="entry name" value="AraC_XylS_family_regulators"/>
</dbReference>
<proteinExistence type="predicted"/>
<dbReference type="Proteomes" id="UP000199045">
    <property type="component" value="Unassembled WGS sequence"/>
</dbReference>
<keyword evidence="1" id="KW-0805">Transcription regulation</keyword>
<dbReference type="PANTHER" id="PTHR46796">
    <property type="entry name" value="HTH-TYPE TRANSCRIPTIONAL ACTIVATOR RHAS-RELATED"/>
    <property type="match status" value="1"/>
</dbReference>
<name>A0A1G7H255_CHIFI</name>
<dbReference type="Pfam" id="PF20240">
    <property type="entry name" value="DUF6597"/>
    <property type="match status" value="1"/>
</dbReference>
<evidence type="ECO:0000259" key="4">
    <source>
        <dbReference type="PROSITE" id="PS01124"/>
    </source>
</evidence>
<dbReference type="PROSITE" id="PS01124">
    <property type="entry name" value="HTH_ARAC_FAMILY_2"/>
    <property type="match status" value="1"/>
</dbReference>
<dbReference type="InterPro" id="IPR018060">
    <property type="entry name" value="HTH_AraC"/>
</dbReference>
<evidence type="ECO:0000313" key="6">
    <source>
        <dbReference type="Proteomes" id="UP000199045"/>
    </source>
</evidence>
<dbReference type="GO" id="GO:0043565">
    <property type="term" value="F:sequence-specific DNA binding"/>
    <property type="evidence" value="ECO:0007669"/>
    <property type="project" value="InterPro"/>
</dbReference>
<dbReference type="InterPro" id="IPR046532">
    <property type="entry name" value="DUF6597"/>
</dbReference>
<evidence type="ECO:0000256" key="2">
    <source>
        <dbReference type="ARBA" id="ARBA00023125"/>
    </source>
</evidence>
<dbReference type="InterPro" id="IPR020449">
    <property type="entry name" value="Tscrpt_reg_AraC-type_HTH"/>
</dbReference>
<dbReference type="PRINTS" id="PR00032">
    <property type="entry name" value="HTHARAC"/>
</dbReference>
<dbReference type="EMBL" id="FNBN01000001">
    <property type="protein sequence ID" value="SDE94393.1"/>
    <property type="molecule type" value="Genomic_DNA"/>
</dbReference>
<dbReference type="InterPro" id="IPR009057">
    <property type="entry name" value="Homeodomain-like_sf"/>
</dbReference>
<dbReference type="SMART" id="SM00342">
    <property type="entry name" value="HTH_ARAC"/>
    <property type="match status" value="1"/>
</dbReference>
<evidence type="ECO:0000313" key="5">
    <source>
        <dbReference type="EMBL" id="SDE94393.1"/>
    </source>
</evidence>
<dbReference type="RefSeq" id="WP_089828434.1">
    <property type="nucleotide sequence ID" value="NZ_FNBN01000001.1"/>
</dbReference>
<feature type="domain" description="HTH araC/xylS-type" evidence="4">
    <location>
        <begin position="151"/>
        <end position="253"/>
    </location>
</feature>
<dbReference type="AlphaFoldDB" id="A0A1G7H255"/>
<sequence length="259" mass="29562">MKMRSIVPGIAVSSYVHDIIVLEDDCLLQDMAIPLVAKGYPSIVFQSTRNKNRDAVEQLVLYGQNVQPFQLQASGNLLVIAYFLHPYLLKYFFGFNAREIKDLCIDIGVMRPAKSMNLVEQLVNAPSLPARLQLIDDYVRKLAAASHGQDDKAIIWSTRVILKSQGLVSLKTLQSELCVTERTFQRLFESHIGLPPKLYRKICQFNAAFDQFSKGQYKKLTDIAYNYGYADQSHFIRVFKEFTLLTPSDYLKNLPDKQD</sequence>
<organism evidence="5 6">
    <name type="scientific">Chitinophaga filiformis</name>
    <name type="common">Myxococcus filiformis</name>
    <name type="synonym">Flexibacter filiformis</name>
    <dbReference type="NCBI Taxonomy" id="104663"/>
    <lineage>
        <taxon>Bacteria</taxon>
        <taxon>Pseudomonadati</taxon>
        <taxon>Bacteroidota</taxon>
        <taxon>Chitinophagia</taxon>
        <taxon>Chitinophagales</taxon>
        <taxon>Chitinophagaceae</taxon>
        <taxon>Chitinophaga</taxon>
    </lineage>
</organism>
<reference evidence="6" key="1">
    <citation type="submission" date="2016-10" db="EMBL/GenBank/DDBJ databases">
        <authorList>
            <person name="Varghese N."/>
            <person name="Submissions S."/>
        </authorList>
    </citation>
    <scope>NUCLEOTIDE SEQUENCE [LARGE SCALE GENOMIC DNA]</scope>
    <source>
        <strain evidence="6">DSM 527</strain>
    </source>
</reference>
<keyword evidence="3" id="KW-0804">Transcription</keyword>
<dbReference type="Gene3D" id="1.10.10.60">
    <property type="entry name" value="Homeodomain-like"/>
    <property type="match status" value="1"/>
</dbReference>
<dbReference type="GO" id="GO:0003700">
    <property type="term" value="F:DNA-binding transcription factor activity"/>
    <property type="evidence" value="ECO:0007669"/>
    <property type="project" value="InterPro"/>
</dbReference>
<protein>
    <submittedName>
        <fullName evidence="5">AraC-type DNA-binding protein</fullName>
    </submittedName>
</protein>
<evidence type="ECO:0000256" key="1">
    <source>
        <dbReference type="ARBA" id="ARBA00023015"/>
    </source>
</evidence>
<gene>
    <name evidence="5" type="ORF">SAMN04488121_101269</name>
</gene>
<dbReference type="PANTHER" id="PTHR46796:SF13">
    <property type="entry name" value="HTH-TYPE TRANSCRIPTIONAL ACTIVATOR RHAS"/>
    <property type="match status" value="1"/>
</dbReference>
<evidence type="ECO:0000256" key="3">
    <source>
        <dbReference type="ARBA" id="ARBA00023163"/>
    </source>
</evidence>
<dbReference type="STRING" id="104663.SAMN04488121_101269"/>
<dbReference type="OrthoDB" id="323290at2"/>
<dbReference type="SUPFAM" id="SSF46689">
    <property type="entry name" value="Homeodomain-like"/>
    <property type="match status" value="1"/>
</dbReference>
<keyword evidence="2 5" id="KW-0238">DNA-binding</keyword>